<reference evidence="2 3" key="1">
    <citation type="submission" date="2024-04" db="EMBL/GenBank/DDBJ databases">
        <title>Isolation of an actinomycete strain from pig manure.</title>
        <authorList>
            <person name="Gong T."/>
            <person name="Yu Z."/>
            <person name="An M."/>
            <person name="Wei C."/>
            <person name="Yang W."/>
            <person name="Liu L."/>
        </authorList>
    </citation>
    <scope>NUCLEOTIDE SEQUENCE [LARGE SCALE GENOMIC DNA]</scope>
    <source>
        <strain evidence="2 3">ZF39</strain>
    </source>
</reference>
<evidence type="ECO:0000313" key="2">
    <source>
        <dbReference type="EMBL" id="XAN06203.1"/>
    </source>
</evidence>
<keyword evidence="1" id="KW-1133">Transmembrane helix</keyword>
<keyword evidence="1" id="KW-0812">Transmembrane</keyword>
<evidence type="ECO:0008006" key="4">
    <source>
        <dbReference type="Google" id="ProtNLM"/>
    </source>
</evidence>
<keyword evidence="1" id="KW-0472">Membrane</keyword>
<sequence length="98" mass="9700">MSILGVGMGMVMSSAQTLAMADVPAAAGGIAGGILQTGQRVGSAVGMAMIPGIWFATFGLGPAVAHAWAYAAIGGFSLLALLVALAIRPVSAQQTTQR</sequence>
<feature type="transmembrane region" description="Helical" evidence="1">
    <location>
        <begin position="41"/>
        <end position="61"/>
    </location>
</feature>
<dbReference type="EMBL" id="CP154795">
    <property type="protein sequence ID" value="XAN06203.1"/>
    <property type="molecule type" value="Genomic_DNA"/>
</dbReference>
<evidence type="ECO:0000256" key="1">
    <source>
        <dbReference type="SAM" id="Phobius"/>
    </source>
</evidence>
<dbReference type="Gene3D" id="1.20.1250.20">
    <property type="entry name" value="MFS general substrate transporter like domains"/>
    <property type="match status" value="1"/>
</dbReference>
<proteinExistence type="predicted"/>
<protein>
    <recommendedName>
        <fullName evidence="4">Major facilitator superfamily (MFS) profile domain-containing protein</fullName>
    </recommendedName>
</protein>
<dbReference type="SUPFAM" id="SSF103473">
    <property type="entry name" value="MFS general substrate transporter"/>
    <property type="match status" value="1"/>
</dbReference>
<accession>A0ABZ3FJK6</accession>
<dbReference type="InterPro" id="IPR036259">
    <property type="entry name" value="MFS_trans_sf"/>
</dbReference>
<evidence type="ECO:0000313" key="3">
    <source>
        <dbReference type="Proteomes" id="UP001442841"/>
    </source>
</evidence>
<feature type="transmembrane region" description="Helical" evidence="1">
    <location>
        <begin position="67"/>
        <end position="87"/>
    </location>
</feature>
<name>A0ABZ3FJK6_9ACTN</name>
<dbReference type="RefSeq" id="WP_425307635.1">
    <property type="nucleotide sequence ID" value="NZ_CP154795.1"/>
</dbReference>
<organism evidence="2 3">
    <name type="scientific">Ammonicoccus fulvus</name>
    <dbReference type="NCBI Taxonomy" id="3138240"/>
    <lineage>
        <taxon>Bacteria</taxon>
        <taxon>Bacillati</taxon>
        <taxon>Actinomycetota</taxon>
        <taxon>Actinomycetes</taxon>
        <taxon>Propionibacteriales</taxon>
        <taxon>Propionibacteriaceae</taxon>
        <taxon>Ammonicoccus</taxon>
    </lineage>
</organism>
<gene>
    <name evidence="2" type="ORF">AADG42_02395</name>
</gene>
<dbReference type="Proteomes" id="UP001442841">
    <property type="component" value="Chromosome"/>
</dbReference>
<keyword evidence="3" id="KW-1185">Reference proteome</keyword>